<dbReference type="GO" id="GO:0071513">
    <property type="term" value="C:phosphopantothenoylcysteine decarboxylase complex"/>
    <property type="evidence" value="ECO:0007669"/>
    <property type="project" value="TreeGrafter"/>
</dbReference>
<proteinExistence type="inferred from homology"/>
<evidence type="ECO:0000313" key="4">
    <source>
        <dbReference type="Proteomes" id="UP000799429"/>
    </source>
</evidence>
<dbReference type="Proteomes" id="UP000799429">
    <property type="component" value="Unassembled WGS sequence"/>
</dbReference>
<evidence type="ECO:0000313" key="3">
    <source>
        <dbReference type="EMBL" id="KAF2837509.1"/>
    </source>
</evidence>
<sequence>MERLTLPENSKPLHIVFASTGAADIKLRDQALTRLQLLPNVLIQNAESHYLHLRQCDPRLSLQRMQRRAAALVEWADFLILAPIDADNLAKMLHGMTDNLVLEIIRSWNVTKKILLVPGMSTSMWENPMTKKQLSKLRKWNWVRVVQPMLWSFEKDGKRSESWEGMEEVMEIIQTQVDLKTIGHDMHVAVSPALKPNFSQSSHNRSLLPPELWSIIFDFTGDWELAKALDIYTTLPVPPEWQQTSSAEGPQSLMSKLEWIVLTGTVKDVDALFKSESSPRWISKLCIRLIMRFGLTPLLSYLETSHKDLFWSTFGHAFLPDKASSVFGRVEILEYWRTSAAFLSKEYTVEALDGASRAGFVHVLEWWRHSGLPLKYTDAALEQASIKGHIDVLEWWKRASTTDSQQDADDSRNSFSLSLKPGKSLAYAAQSGSLPTLAWWASSGIPLAHEDLVARQASNNGHVHLLEFWHQHRGDKMLFDNQVLVGATKMGHVAVLEWWKWSGLRVQYKTCDVEEALEDGIEGRRGEEVRRWWARNGLNLAEGTSEWMRTKVLGQRKR</sequence>
<comment type="caution">
    <text evidence="3">The sequence shown here is derived from an EMBL/GenBank/DDBJ whole genome shotgun (WGS) entry which is preliminary data.</text>
</comment>
<dbReference type="EMBL" id="MU006099">
    <property type="protein sequence ID" value="KAF2837509.1"/>
    <property type="molecule type" value="Genomic_DNA"/>
</dbReference>
<dbReference type="Gene3D" id="3.40.50.1950">
    <property type="entry name" value="Flavin prenyltransferase-like"/>
    <property type="match status" value="1"/>
</dbReference>
<dbReference type="PANTHER" id="PTHR14359:SF21">
    <property type="entry name" value="FLAVOPROTEIN DOMAIN-CONTAINING PROTEIN"/>
    <property type="match status" value="1"/>
</dbReference>
<gene>
    <name evidence="3" type="ORF">M501DRAFT_1006570</name>
</gene>
<dbReference type="GO" id="GO:0015937">
    <property type="term" value="P:coenzyme A biosynthetic process"/>
    <property type="evidence" value="ECO:0007669"/>
    <property type="project" value="TreeGrafter"/>
</dbReference>
<dbReference type="SUPFAM" id="SSF52507">
    <property type="entry name" value="Homo-oligomeric flavin-containing Cys decarboxylases, HFCD"/>
    <property type="match status" value="1"/>
</dbReference>
<reference evidence="3" key="1">
    <citation type="journal article" date="2020" name="Stud. Mycol.">
        <title>101 Dothideomycetes genomes: a test case for predicting lifestyles and emergence of pathogens.</title>
        <authorList>
            <person name="Haridas S."/>
            <person name="Albert R."/>
            <person name="Binder M."/>
            <person name="Bloem J."/>
            <person name="Labutti K."/>
            <person name="Salamov A."/>
            <person name="Andreopoulos B."/>
            <person name="Baker S."/>
            <person name="Barry K."/>
            <person name="Bills G."/>
            <person name="Bluhm B."/>
            <person name="Cannon C."/>
            <person name="Castanera R."/>
            <person name="Culley D."/>
            <person name="Daum C."/>
            <person name="Ezra D."/>
            <person name="Gonzalez J."/>
            <person name="Henrissat B."/>
            <person name="Kuo A."/>
            <person name="Liang C."/>
            <person name="Lipzen A."/>
            <person name="Lutzoni F."/>
            <person name="Magnuson J."/>
            <person name="Mondo S."/>
            <person name="Nolan M."/>
            <person name="Ohm R."/>
            <person name="Pangilinan J."/>
            <person name="Park H.-J."/>
            <person name="Ramirez L."/>
            <person name="Alfaro M."/>
            <person name="Sun H."/>
            <person name="Tritt A."/>
            <person name="Yoshinaga Y."/>
            <person name="Zwiers L.-H."/>
            <person name="Turgeon B."/>
            <person name="Goodwin S."/>
            <person name="Spatafora J."/>
            <person name="Crous P."/>
            <person name="Grigoriev I."/>
        </authorList>
    </citation>
    <scope>NUCLEOTIDE SEQUENCE</scope>
    <source>
        <strain evidence="3">CBS 101060</strain>
    </source>
</reference>
<dbReference type="PANTHER" id="PTHR14359">
    <property type="entry name" value="HOMO-OLIGOMERIC FLAVIN CONTAINING CYS DECARBOXYLASE FAMILY"/>
    <property type="match status" value="1"/>
</dbReference>
<dbReference type="InterPro" id="IPR003382">
    <property type="entry name" value="Flavoprotein"/>
</dbReference>
<evidence type="ECO:0000256" key="1">
    <source>
        <dbReference type="ARBA" id="ARBA00038350"/>
    </source>
</evidence>
<accession>A0A9P4VRG3</accession>
<dbReference type="Pfam" id="PF02441">
    <property type="entry name" value="Flavoprotein"/>
    <property type="match status" value="1"/>
</dbReference>
<dbReference type="GO" id="GO:0004633">
    <property type="term" value="F:phosphopantothenoylcysteine decarboxylase activity"/>
    <property type="evidence" value="ECO:0007669"/>
    <property type="project" value="TreeGrafter"/>
</dbReference>
<name>A0A9P4VRG3_9PEZI</name>
<organism evidence="3 4">
    <name type="scientific">Patellaria atrata CBS 101060</name>
    <dbReference type="NCBI Taxonomy" id="1346257"/>
    <lineage>
        <taxon>Eukaryota</taxon>
        <taxon>Fungi</taxon>
        <taxon>Dikarya</taxon>
        <taxon>Ascomycota</taxon>
        <taxon>Pezizomycotina</taxon>
        <taxon>Dothideomycetes</taxon>
        <taxon>Dothideomycetes incertae sedis</taxon>
        <taxon>Patellariales</taxon>
        <taxon>Patellariaceae</taxon>
        <taxon>Patellaria</taxon>
    </lineage>
</organism>
<dbReference type="InterPro" id="IPR036551">
    <property type="entry name" value="Flavin_trans-like"/>
</dbReference>
<dbReference type="AlphaFoldDB" id="A0A9P4VRG3"/>
<dbReference type="GO" id="GO:0010181">
    <property type="term" value="F:FMN binding"/>
    <property type="evidence" value="ECO:0007669"/>
    <property type="project" value="TreeGrafter"/>
</dbReference>
<comment type="similarity">
    <text evidence="1">Belongs to the HFCD (homooligomeric flavin containing Cys decarboxylase) superfamily.</text>
</comment>
<evidence type="ECO:0000259" key="2">
    <source>
        <dbReference type="Pfam" id="PF02441"/>
    </source>
</evidence>
<dbReference type="OrthoDB" id="70387at2759"/>
<protein>
    <submittedName>
        <fullName evidence="3">Flavo protein</fullName>
    </submittedName>
</protein>
<feature type="domain" description="Flavoprotein" evidence="2">
    <location>
        <begin position="67"/>
        <end position="178"/>
    </location>
</feature>
<keyword evidence="4" id="KW-1185">Reference proteome</keyword>
<dbReference type="SUPFAM" id="SSF140860">
    <property type="entry name" value="Pseudo ankyrin repeat-like"/>
    <property type="match status" value="1"/>
</dbReference>